<dbReference type="Proteomes" id="UP001634393">
    <property type="component" value="Unassembled WGS sequence"/>
</dbReference>
<protein>
    <submittedName>
        <fullName evidence="2">Uncharacterized protein</fullName>
    </submittedName>
</protein>
<keyword evidence="1" id="KW-1133">Transmembrane helix</keyword>
<sequence length="56" mass="6801">MEKFTYLHSLFWSCFIVLVHLLMQLSQKDRKSEQIDLLILRYKGRRKTKVAKLSFL</sequence>
<gene>
    <name evidence="2" type="ORF">ACJIZ3_006142</name>
</gene>
<dbReference type="AlphaFoldDB" id="A0ABD3S774"/>
<evidence type="ECO:0000313" key="2">
    <source>
        <dbReference type="EMBL" id="KAL3820237.1"/>
    </source>
</evidence>
<evidence type="ECO:0000313" key="3">
    <source>
        <dbReference type="Proteomes" id="UP001634393"/>
    </source>
</evidence>
<dbReference type="EMBL" id="JBJXBP010000007">
    <property type="protein sequence ID" value="KAL3820237.1"/>
    <property type="molecule type" value="Genomic_DNA"/>
</dbReference>
<reference evidence="2 3" key="1">
    <citation type="submission" date="2024-12" db="EMBL/GenBank/DDBJ databases">
        <title>The unique morphological basis and parallel evolutionary history of personate flowers in Penstemon.</title>
        <authorList>
            <person name="Depatie T.H."/>
            <person name="Wessinger C.A."/>
        </authorList>
    </citation>
    <scope>NUCLEOTIDE SEQUENCE [LARGE SCALE GENOMIC DNA]</scope>
    <source>
        <strain evidence="2">WTNN_2</strain>
        <tissue evidence="2">Leaf</tissue>
    </source>
</reference>
<evidence type="ECO:0000256" key="1">
    <source>
        <dbReference type="SAM" id="Phobius"/>
    </source>
</evidence>
<organism evidence="2 3">
    <name type="scientific">Penstemon smallii</name>
    <dbReference type="NCBI Taxonomy" id="265156"/>
    <lineage>
        <taxon>Eukaryota</taxon>
        <taxon>Viridiplantae</taxon>
        <taxon>Streptophyta</taxon>
        <taxon>Embryophyta</taxon>
        <taxon>Tracheophyta</taxon>
        <taxon>Spermatophyta</taxon>
        <taxon>Magnoliopsida</taxon>
        <taxon>eudicotyledons</taxon>
        <taxon>Gunneridae</taxon>
        <taxon>Pentapetalae</taxon>
        <taxon>asterids</taxon>
        <taxon>lamiids</taxon>
        <taxon>Lamiales</taxon>
        <taxon>Plantaginaceae</taxon>
        <taxon>Cheloneae</taxon>
        <taxon>Penstemon</taxon>
    </lineage>
</organism>
<keyword evidence="1" id="KW-0812">Transmembrane</keyword>
<comment type="caution">
    <text evidence="2">The sequence shown here is derived from an EMBL/GenBank/DDBJ whole genome shotgun (WGS) entry which is preliminary data.</text>
</comment>
<keyword evidence="1" id="KW-0472">Membrane</keyword>
<keyword evidence="3" id="KW-1185">Reference proteome</keyword>
<accession>A0ABD3S774</accession>
<proteinExistence type="predicted"/>
<feature type="transmembrane region" description="Helical" evidence="1">
    <location>
        <begin position="6"/>
        <end position="23"/>
    </location>
</feature>
<name>A0ABD3S774_9LAMI</name>